<feature type="chain" id="PRO_5009521987" evidence="1">
    <location>
        <begin position="28"/>
        <end position="496"/>
    </location>
</feature>
<dbReference type="AlphaFoldDB" id="A0A1F5VJA7"/>
<sequence length="496" mass="54043">MLKKNVIKLFSATILGLSLILPSFAFALEDEGFNLGELQEIEAQTQGGGGILSGLDSIFGLISGETRANSVPIAKVQDTPGTFRDMVDKAAWSVAKLLVHRITQDIVNLIRTGGQGGTPLFVQDWQGFLLDAADQASGVFLKELKLTQLCEPFGPRLRLIFAGGRRPLQERFRCTVSAIAGNLQNFFNDFNNGGWQRWIELTQVNNNPYGQYLGLLEEKEKREAIAAQAKLNEAVSGSGFLGIEDCEKVDLRTTDVDDINIVGEETPESVTVERCKTVSPGKYLENRLAKATNSDIEQLNIADSFNEIMIAAFQSLINGIFFSPGGLYSSNIYSTTITNQLQEELDSLKRSGIQLSGIDPAINVTQSIINKKENSLAQTKDEIKTLGDLKTCKLNHNKPIAAVDNRIQVATTTKAALEGDIVEQVILLELLKDDRVALLLTKTVEEFNAALNKINGDVAKVGSLAAAVSQNEQIAADKAKAEEDLQNCLNPPQSED</sequence>
<feature type="signal peptide" evidence="1">
    <location>
        <begin position="1"/>
        <end position="27"/>
    </location>
</feature>
<reference evidence="2 3" key="1">
    <citation type="journal article" date="2016" name="Nat. Commun.">
        <title>Thousands of microbial genomes shed light on interconnected biogeochemical processes in an aquifer system.</title>
        <authorList>
            <person name="Anantharaman K."/>
            <person name="Brown C.T."/>
            <person name="Hug L.A."/>
            <person name="Sharon I."/>
            <person name="Castelle C.J."/>
            <person name="Probst A.J."/>
            <person name="Thomas B.C."/>
            <person name="Singh A."/>
            <person name="Wilkins M.J."/>
            <person name="Karaoz U."/>
            <person name="Brodie E.L."/>
            <person name="Williams K.H."/>
            <person name="Hubbard S.S."/>
            <person name="Banfield J.F."/>
        </authorList>
    </citation>
    <scope>NUCLEOTIDE SEQUENCE [LARGE SCALE GENOMIC DNA]</scope>
</reference>
<keyword evidence="1" id="KW-0732">Signal</keyword>
<evidence type="ECO:0000256" key="1">
    <source>
        <dbReference type="SAM" id="SignalP"/>
    </source>
</evidence>
<proteinExistence type="predicted"/>
<organism evidence="2 3">
    <name type="scientific">Candidatus Giovannonibacteria bacterium RIFCSPHIGHO2_01_FULL_45_23</name>
    <dbReference type="NCBI Taxonomy" id="1798325"/>
    <lineage>
        <taxon>Bacteria</taxon>
        <taxon>Candidatus Giovannoniibacteriota</taxon>
    </lineage>
</organism>
<dbReference type="STRING" id="1798325.A2834_01495"/>
<comment type="caution">
    <text evidence="2">The sequence shown here is derived from an EMBL/GenBank/DDBJ whole genome shotgun (WGS) entry which is preliminary data.</text>
</comment>
<gene>
    <name evidence="2" type="ORF">A2834_01495</name>
</gene>
<evidence type="ECO:0000313" key="3">
    <source>
        <dbReference type="Proteomes" id="UP000179251"/>
    </source>
</evidence>
<evidence type="ECO:0000313" key="2">
    <source>
        <dbReference type="EMBL" id="OGF63502.1"/>
    </source>
</evidence>
<dbReference type="Proteomes" id="UP000179251">
    <property type="component" value="Unassembled WGS sequence"/>
</dbReference>
<dbReference type="EMBL" id="MFHD01000002">
    <property type="protein sequence ID" value="OGF63502.1"/>
    <property type="molecule type" value="Genomic_DNA"/>
</dbReference>
<protein>
    <submittedName>
        <fullName evidence="2">Uncharacterized protein</fullName>
    </submittedName>
</protein>
<name>A0A1F5VJA7_9BACT</name>
<accession>A0A1F5VJA7</accession>